<dbReference type="SUPFAM" id="SSF56954">
    <property type="entry name" value="Outer membrane efflux proteins (OEP)"/>
    <property type="match status" value="1"/>
</dbReference>
<dbReference type="GO" id="GO:1990281">
    <property type="term" value="C:efflux pump complex"/>
    <property type="evidence" value="ECO:0007669"/>
    <property type="project" value="TreeGrafter"/>
</dbReference>
<evidence type="ECO:0000256" key="9">
    <source>
        <dbReference type="SAM" id="MobiDB-lite"/>
    </source>
</evidence>
<dbReference type="GO" id="GO:0009279">
    <property type="term" value="C:cell outer membrane"/>
    <property type="evidence" value="ECO:0007669"/>
    <property type="project" value="UniProtKB-SubCell"/>
</dbReference>
<keyword evidence="5" id="KW-0812">Transmembrane</keyword>
<dbReference type="PANTHER" id="PTHR30026">
    <property type="entry name" value="OUTER MEMBRANE PROTEIN TOLC"/>
    <property type="match status" value="1"/>
</dbReference>
<keyword evidence="6" id="KW-0472">Membrane</keyword>
<evidence type="ECO:0000256" key="5">
    <source>
        <dbReference type="ARBA" id="ARBA00022692"/>
    </source>
</evidence>
<dbReference type="InterPro" id="IPR003423">
    <property type="entry name" value="OMP_efflux"/>
</dbReference>
<evidence type="ECO:0000256" key="6">
    <source>
        <dbReference type="ARBA" id="ARBA00023136"/>
    </source>
</evidence>
<feature type="coiled-coil region" evidence="8">
    <location>
        <begin position="214"/>
        <end position="241"/>
    </location>
</feature>
<sequence>MPCNIPRNIGKERGRIEMTQRFTHKMQFTKKAAVILTAMGLIPAGLFVSPVRAMSLTEAVRIAIVEHPAVQASVAALGASGYAVKDARADYYPSLDLQGDTGHQFSDTTTTRGRGLGGEDTWRRSMEARLTQNLFDGFSTRYRVKAAEKQMEFLRHQLLDTRESIALRVVEAYLGVLRGQKVLELSGKNIERHREVLRDVRVKAEKGGGNWGDVNQAESRLALAESRLTLVKGELREAEAAFLEAVGITATDLARPESVAPVPSSLRDAIATALRNNPTVMAAATAIEASEADFKAANAAFMPKFNLELSESRGWDTDGLEERTLDKRALVTMQFNLFRGGGDVARKKQAYELLAETRQKYHESVRAVEKQMRIDYSAFETARDRIEALKARAIASAEAVAAYQSQFRFGRRSMLDVLDVENELFQAKVALVDVDLQHRVSRYRVLATMGSLLESPELDSRTVVPSEDILTVPREREKPSRTNILRYPAAPENGEDKSGENKLNRDTAVQPESDPAPVESGLKDASP</sequence>
<dbReference type="EMBL" id="CAADEY010000032">
    <property type="protein sequence ID" value="VFJ51662.1"/>
    <property type="molecule type" value="Genomic_DNA"/>
</dbReference>
<evidence type="ECO:0000256" key="8">
    <source>
        <dbReference type="SAM" id="Coils"/>
    </source>
</evidence>
<feature type="region of interest" description="Disordered" evidence="9">
    <location>
        <begin position="474"/>
        <end position="527"/>
    </location>
</feature>
<evidence type="ECO:0000256" key="2">
    <source>
        <dbReference type="ARBA" id="ARBA00007613"/>
    </source>
</evidence>
<reference evidence="10" key="1">
    <citation type="submission" date="2019-02" db="EMBL/GenBank/DDBJ databases">
        <authorList>
            <person name="Gruber-Vodicka R. H."/>
            <person name="Seah K. B. B."/>
        </authorList>
    </citation>
    <scope>NUCLEOTIDE SEQUENCE</scope>
    <source>
        <strain evidence="10">BECK_DK161</strain>
    </source>
</reference>
<comment type="subcellular location">
    <subcellularLocation>
        <location evidence="1">Cell outer membrane</location>
    </subcellularLocation>
</comment>
<keyword evidence="8" id="KW-0175">Coiled coil</keyword>
<dbReference type="Gene3D" id="1.20.1600.10">
    <property type="entry name" value="Outer membrane efflux proteins (OEP)"/>
    <property type="match status" value="1"/>
</dbReference>
<dbReference type="InterPro" id="IPR051906">
    <property type="entry name" value="TolC-like"/>
</dbReference>
<keyword evidence="4" id="KW-1134">Transmembrane beta strand</keyword>
<evidence type="ECO:0000256" key="1">
    <source>
        <dbReference type="ARBA" id="ARBA00004442"/>
    </source>
</evidence>
<dbReference type="GO" id="GO:0015288">
    <property type="term" value="F:porin activity"/>
    <property type="evidence" value="ECO:0007669"/>
    <property type="project" value="TreeGrafter"/>
</dbReference>
<dbReference type="AlphaFoldDB" id="A0A450SFK8"/>
<accession>A0A450SFK8</accession>
<name>A0A450SFK8_9GAMM</name>
<gene>
    <name evidence="10" type="ORF">BECKDK2373C_GA0170839_103234</name>
</gene>
<organism evidence="10">
    <name type="scientific">Candidatus Kentrum sp. DK</name>
    <dbReference type="NCBI Taxonomy" id="2126562"/>
    <lineage>
        <taxon>Bacteria</taxon>
        <taxon>Pseudomonadati</taxon>
        <taxon>Pseudomonadota</taxon>
        <taxon>Gammaproteobacteria</taxon>
        <taxon>Candidatus Kentrum</taxon>
    </lineage>
</organism>
<dbReference type="NCBIfam" id="TIGR01844">
    <property type="entry name" value="type_I_sec_TolC"/>
    <property type="match status" value="1"/>
</dbReference>
<evidence type="ECO:0000256" key="3">
    <source>
        <dbReference type="ARBA" id="ARBA00022448"/>
    </source>
</evidence>
<dbReference type="GO" id="GO:0015562">
    <property type="term" value="F:efflux transmembrane transporter activity"/>
    <property type="evidence" value="ECO:0007669"/>
    <property type="project" value="InterPro"/>
</dbReference>
<evidence type="ECO:0000256" key="4">
    <source>
        <dbReference type="ARBA" id="ARBA00022452"/>
    </source>
</evidence>
<proteinExistence type="inferred from homology"/>
<dbReference type="Pfam" id="PF02321">
    <property type="entry name" value="OEP"/>
    <property type="match status" value="2"/>
</dbReference>
<protein>
    <submittedName>
        <fullName evidence="10">Outer membrane protein, adhesin transport system</fullName>
    </submittedName>
</protein>
<evidence type="ECO:0000313" key="10">
    <source>
        <dbReference type="EMBL" id="VFJ51662.1"/>
    </source>
</evidence>
<evidence type="ECO:0000256" key="7">
    <source>
        <dbReference type="ARBA" id="ARBA00023237"/>
    </source>
</evidence>
<dbReference type="InterPro" id="IPR010130">
    <property type="entry name" value="T1SS_OMP_TolC"/>
</dbReference>
<dbReference type="PANTHER" id="PTHR30026:SF22">
    <property type="entry name" value="OUTER MEMBRANE EFFLUX PROTEIN"/>
    <property type="match status" value="1"/>
</dbReference>
<feature type="compositionally biased region" description="Basic and acidic residues" evidence="9">
    <location>
        <begin position="494"/>
        <end position="505"/>
    </location>
</feature>
<keyword evidence="3" id="KW-0813">Transport</keyword>
<comment type="similarity">
    <text evidence="2">Belongs to the outer membrane factor (OMF) (TC 1.B.17) family.</text>
</comment>
<keyword evidence="7" id="KW-0998">Cell outer membrane</keyword>